<name>A0ACC1TH09_9AGAR</name>
<accession>A0ACC1TH09</accession>
<comment type="caution">
    <text evidence="1">The sequence shown here is derived from an EMBL/GenBank/DDBJ whole genome shotgun (WGS) entry which is preliminary data.</text>
</comment>
<protein>
    <submittedName>
        <fullName evidence="1">Uncharacterized protein</fullName>
    </submittedName>
</protein>
<evidence type="ECO:0000313" key="2">
    <source>
        <dbReference type="Proteomes" id="UP001163835"/>
    </source>
</evidence>
<proteinExistence type="predicted"/>
<evidence type="ECO:0000313" key="1">
    <source>
        <dbReference type="EMBL" id="KAJ3803721.1"/>
    </source>
</evidence>
<reference evidence="1" key="1">
    <citation type="submission" date="2022-09" db="EMBL/GenBank/DDBJ databases">
        <title>A Global Phylogenomic Analysis of the Shiitake Genus Lentinula.</title>
        <authorList>
            <consortium name="DOE Joint Genome Institute"/>
            <person name="Sierra-Patev S."/>
            <person name="Min B."/>
            <person name="Naranjo-Ortiz M."/>
            <person name="Looney B."/>
            <person name="Konkel Z."/>
            <person name="Slot J.C."/>
            <person name="Sakamoto Y."/>
            <person name="Steenwyk J.L."/>
            <person name="Rokas A."/>
            <person name="Carro J."/>
            <person name="Camarero S."/>
            <person name="Ferreira P."/>
            <person name="Molpeceres G."/>
            <person name="Ruiz-Duenas F.J."/>
            <person name="Serrano A."/>
            <person name="Henrissat B."/>
            <person name="Drula E."/>
            <person name="Hughes K.W."/>
            <person name="Mata J.L."/>
            <person name="Ishikawa N.K."/>
            <person name="Vargas-Isla R."/>
            <person name="Ushijima S."/>
            <person name="Smith C.A."/>
            <person name="Ahrendt S."/>
            <person name="Andreopoulos W."/>
            <person name="He G."/>
            <person name="Labutti K."/>
            <person name="Lipzen A."/>
            <person name="Ng V."/>
            <person name="Riley R."/>
            <person name="Sandor L."/>
            <person name="Barry K."/>
            <person name="Martinez A.T."/>
            <person name="Xiao Y."/>
            <person name="Gibbons J.G."/>
            <person name="Terashima K."/>
            <person name="Grigoriev I.V."/>
            <person name="Hibbett D.S."/>
        </authorList>
    </citation>
    <scope>NUCLEOTIDE SEQUENCE</scope>
    <source>
        <strain evidence="1">TMI1499</strain>
    </source>
</reference>
<dbReference type="EMBL" id="MU796913">
    <property type="protein sequence ID" value="KAJ3803721.1"/>
    <property type="molecule type" value="Genomic_DNA"/>
</dbReference>
<keyword evidence="2" id="KW-1185">Reference proteome</keyword>
<organism evidence="1 2">
    <name type="scientific">Lentinula aff. lateritia</name>
    <dbReference type="NCBI Taxonomy" id="2804960"/>
    <lineage>
        <taxon>Eukaryota</taxon>
        <taxon>Fungi</taxon>
        <taxon>Dikarya</taxon>
        <taxon>Basidiomycota</taxon>
        <taxon>Agaricomycotina</taxon>
        <taxon>Agaricomycetes</taxon>
        <taxon>Agaricomycetidae</taxon>
        <taxon>Agaricales</taxon>
        <taxon>Marasmiineae</taxon>
        <taxon>Omphalotaceae</taxon>
        <taxon>Lentinula</taxon>
    </lineage>
</organism>
<gene>
    <name evidence="1" type="ORF">F5876DRAFT_84596</name>
</gene>
<sequence>MPAHTNHTQIYEAGDHLQYQAIGGGKGTTSTTEGEIQEVITHKRPAGDTGVKVNATPEDPRYVIRNDNASVPLYFLGGDYRPEADLGLSFLTDWQGDCIQGTEY</sequence>
<dbReference type="Proteomes" id="UP001163835">
    <property type="component" value="Unassembled WGS sequence"/>
</dbReference>